<keyword evidence="1" id="KW-0812">Transmembrane</keyword>
<evidence type="ECO:0000313" key="4">
    <source>
        <dbReference type="Proteomes" id="UP000021369"/>
    </source>
</evidence>
<dbReference type="OrthoDB" id="9804955at2"/>
<dbReference type="RefSeq" id="WP_051506356.1">
    <property type="nucleotide sequence ID" value="NZ_JEOB01000002.1"/>
</dbReference>
<dbReference type="Proteomes" id="UP000021369">
    <property type="component" value="Unassembled WGS sequence"/>
</dbReference>
<dbReference type="PANTHER" id="PTHR45138:SF9">
    <property type="entry name" value="DIGUANYLATE CYCLASE DGCM-RELATED"/>
    <property type="match status" value="1"/>
</dbReference>
<dbReference type="EMBL" id="JEOB01000002">
    <property type="protein sequence ID" value="EXM40138.1"/>
    <property type="molecule type" value="Genomic_DNA"/>
</dbReference>
<proteinExistence type="predicted"/>
<name>A0A011W006_RUMAL</name>
<feature type="transmembrane region" description="Helical" evidence="1">
    <location>
        <begin position="12"/>
        <end position="34"/>
    </location>
</feature>
<reference evidence="3 4" key="1">
    <citation type="submission" date="2013-06" db="EMBL/GenBank/DDBJ databases">
        <title>Rumen cellulosomics: divergent fiber-degrading strategies revealed by comparative genome-wide analysis of six Ruminococcal strains.</title>
        <authorList>
            <person name="Dassa B."/>
            <person name="Borovok I."/>
            <person name="Lamed R."/>
            <person name="Flint H."/>
            <person name="Yeoman C.J."/>
            <person name="White B."/>
            <person name="Bayer E.A."/>
        </authorList>
    </citation>
    <scope>NUCLEOTIDE SEQUENCE [LARGE SCALE GENOMIC DNA]</scope>
    <source>
        <strain evidence="3 4">SY3</strain>
    </source>
</reference>
<dbReference type="InterPro" id="IPR050469">
    <property type="entry name" value="Diguanylate_Cyclase"/>
</dbReference>
<keyword evidence="4" id="KW-1185">Reference proteome</keyword>
<evidence type="ECO:0000313" key="3">
    <source>
        <dbReference type="EMBL" id="EXM40138.1"/>
    </source>
</evidence>
<dbReference type="PATRIC" id="fig|1341156.4.peg.1707"/>
<dbReference type="GO" id="GO:0052621">
    <property type="term" value="F:diguanylate cyclase activity"/>
    <property type="evidence" value="ECO:0007669"/>
    <property type="project" value="TreeGrafter"/>
</dbReference>
<protein>
    <recommendedName>
        <fullName evidence="2">GGDEF domain-containing protein</fullName>
    </recommendedName>
</protein>
<dbReference type="InterPro" id="IPR043128">
    <property type="entry name" value="Rev_trsase/Diguanyl_cyclase"/>
</dbReference>
<feature type="domain" description="GGDEF" evidence="2">
    <location>
        <begin position="359"/>
        <end position="491"/>
    </location>
</feature>
<organism evidence="3 4">
    <name type="scientific">Ruminococcus albus SY3</name>
    <dbReference type="NCBI Taxonomy" id="1341156"/>
    <lineage>
        <taxon>Bacteria</taxon>
        <taxon>Bacillati</taxon>
        <taxon>Bacillota</taxon>
        <taxon>Clostridia</taxon>
        <taxon>Eubacteriales</taxon>
        <taxon>Oscillospiraceae</taxon>
        <taxon>Ruminococcus</taxon>
    </lineage>
</organism>
<dbReference type="SMART" id="SM00267">
    <property type="entry name" value="GGDEF"/>
    <property type="match status" value="1"/>
</dbReference>
<comment type="caution">
    <text evidence="3">The sequence shown here is derived from an EMBL/GenBank/DDBJ whole genome shotgun (WGS) entry which is preliminary data.</text>
</comment>
<dbReference type="SUPFAM" id="SSF55073">
    <property type="entry name" value="Nucleotide cyclase"/>
    <property type="match status" value="1"/>
</dbReference>
<dbReference type="NCBIfam" id="TIGR00254">
    <property type="entry name" value="GGDEF"/>
    <property type="match status" value="1"/>
</dbReference>
<sequence length="491" mass="56501">MTNENKRFSIRIKMYIFVTLTVFAVAAGTAMIAFNTSVNRINAYYKQCASDNAKNVAYFIDGDFLAELKAVVEEENFQKIRAKAAEDNDDALIKEYLREKGLWERFCSTRDYISAYMGNIKDMKYIYVVARDNEETAKDMYLISDDSSPLFKIGYCEEREEESQEMDLNDLSEPNISKGDWGWLCSDFEPVYDSKGECLCFVGCDFGMDDVMKARNRLRIYLVLGSLGFVAVVLTGAVLFINKLLIRPLGAMTREIKKFKPSEHLSYEEAGVIDLDIDRNDEIGEIYRCIRHMEIDTIDKLNDLYSLQADKLKAEADIKAQQQQIGQLSIETYKDALTGVGNKAAYIKKTEDFTAEYPKEFAIVMVDMNNLKRINDEYGHKSGDHYIKGCCRMICEAYKHSPVYRIGGDEFLVLLQGTDYQNRRSIFEQVKKVFEESYSHTEADPWERFSAAVGMAEKASDDMTLDFVFKRADKAMYENKTEFKKKYGSYR</sequence>
<accession>A0A011W006</accession>
<dbReference type="PROSITE" id="PS50887">
    <property type="entry name" value="GGDEF"/>
    <property type="match status" value="1"/>
</dbReference>
<evidence type="ECO:0000256" key="1">
    <source>
        <dbReference type="SAM" id="Phobius"/>
    </source>
</evidence>
<keyword evidence="1" id="KW-1133">Transmembrane helix</keyword>
<dbReference type="CDD" id="cd01949">
    <property type="entry name" value="GGDEF"/>
    <property type="match status" value="1"/>
</dbReference>
<dbReference type="InterPro" id="IPR000160">
    <property type="entry name" value="GGDEF_dom"/>
</dbReference>
<dbReference type="InterPro" id="IPR029787">
    <property type="entry name" value="Nucleotide_cyclase"/>
</dbReference>
<feature type="transmembrane region" description="Helical" evidence="1">
    <location>
        <begin position="220"/>
        <end position="241"/>
    </location>
</feature>
<dbReference type="PANTHER" id="PTHR45138">
    <property type="entry name" value="REGULATORY COMPONENTS OF SENSORY TRANSDUCTION SYSTEM"/>
    <property type="match status" value="1"/>
</dbReference>
<dbReference type="Pfam" id="PF00990">
    <property type="entry name" value="GGDEF"/>
    <property type="match status" value="1"/>
</dbReference>
<dbReference type="AlphaFoldDB" id="A0A011W006"/>
<dbReference type="Gene3D" id="6.10.340.10">
    <property type="match status" value="1"/>
</dbReference>
<gene>
    <name evidence="3" type="ORF">RASY3_06455</name>
</gene>
<keyword evidence="1" id="KW-0472">Membrane</keyword>
<dbReference type="Gene3D" id="3.30.70.270">
    <property type="match status" value="1"/>
</dbReference>
<evidence type="ECO:0000259" key="2">
    <source>
        <dbReference type="PROSITE" id="PS50887"/>
    </source>
</evidence>